<dbReference type="AlphaFoldDB" id="A0A5B1LFX1"/>
<name>A0A5B1LFX1_9ACTN</name>
<evidence type="ECO:0000256" key="2">
    <source>
        <dbReference type="SAM" id="Phobius"/>
    </source>
</evidence>
<evidence type="ECO:0000313" key="4">
    <source>
        <dbReference type="EMBL" id="KAA1418680.1"/>
    </source>
</evidence>
<comment type="caution">
    <text evidence="4">The sequence shown here is derived from an EMBL/GenBank/DDBJ whole genome shotgun (WGS) entry which is preliminary data.</text>
</comment>
<dbReference type="RefSeq" id="WP_149728020.1">
    <property type="nucleotide sequence ID" value="NZ_VUJV01000003.1"/>
</dbReference>
<dbReference type="EMBL" id="VUJV01000003">
    <property type="protein sequence ID" value="KAA1418680.1"/>
    <property type="molecule type" value="Genomic_DNA"/>
</dbReference>
<keyword evidence="2" id="KW-1133">Transmembrane helix</keyword>
<reference evidence="4 5" key="1">
    <citation type="submission" date="2019-09" db="EMBL/GenBank/DDBJ databases">
        <title>Nocardioides panacisoli sp. nov., isolated from the soil of a ginseng field.</title>
        <authorList>
            <person name="Cho C."/>
        </authorList>
    </citation>
    <scope>NUCLEOTIDE SEQUENCE [LARGE SCALE GENOMIC DNA]</scope>
    <source>
        <strain evidence="4 5">BN130099</strain>
    </source>
</reference>
<feature type="transmembrane region" description="Helical" evidence="2">
    <location>
        <begin position="72"/>
        <end position="102"/>
    </location>
</feature>
<dbReference type="InterPro" id="IPR025241">
    <property type="entry name" value="DUF4190"/>
</dbReference>
<proteinExistence type="predicted"/>
<feature type="transmembrane region" description="Helical" evidence="2">
    <location>
        <begin position="38"/>
        <end position="60"/>
    </location>
</feature>
<keyword evidence="2" id="KW-0812">Transmembrane</keyword>
<gene>
    <name evidence="4" type="ORF">F0U44_09290</name>
</gene>
<feature type="region of interest" description="Disordered" evidence="1">
    <location>
        <begin position="1"/>
        <end position="26"/>
    </location>
</feature>
<keyword evidence="2" id="KW-0472">Membrane</keyword>
<evidence type="ECO:0000256" key="1">
    <source>
        <dbReference type="SAM" id="MobiDB-lite"/>
    </source>
</evidence>
<evidence type="ECO:0000313" key="5">
    <source>
        <dbReference type="Proteomes" id="UP000325003"/>
    </source>
</evidence>
<accession>A0A5B1LFX1</accession>
<keyword evidence="5" id="KW-1185">Reference proteome</keyword>
<sequence length="217" mass="22594">MSNPYGNDPYGQQPANPYGAGGAPGGSFEQPKTDGVSIAALVTSLICCAPVGVILGFVGISRTKNGQRKGRGLAITGLVVGLIGTLVWVGIGIAAIAGVAWFDSLVLPDEAKVGQCIDVTEDDGDVLMYEKECSEKHDAEIVAVAKVDSDNQDAINEAMTGYCVGLISDEDAVKLTPYLGADFGNLKAVIEHPNGAKVGDHLVCYIEPDDKLDKSIL</sequence>
<dbReference type="Proteomes" id="UP000325003">
    <property type="component" value="Unassembled WGS sequence"/>
</dbReference>
<dbReference type="Pfam" id="PF13828">
    <property type="entry name" value="DUF4190"/>
    <property type="match status" value="1"/>
</dbReference>
<evidence type="ECO:0000259" key="3">
    <source>
        <dbReference type="Pfam" id="PF13828"/>
    </source>
</evidence>
<reference evidence="4 5" key="2">
    <citation type="submission" date="2019-09" db="EMBL/GenBank/DDBJ databases">
        <authorList>
            <person name="Jin C."/>
        </authorList>
    </citation>
    <scope>NUCLEOTIDE SEQUENCE [LARGE SCALE GENOMIC DNA]</scope>
    <source>
        <strain evidence="4 5">BN130099</strain>
    </source>
</reference>
<organism evidence="4 5">
    <name type="scientific">Nocardioides humilatus</name>
    <dbReference type="NCBI Taxonomy" id="2607660"/>
    <lineage>
        <taxon>Bacteria</taxon>
        <taxon>Bacillati</taxon>
        <taxon>Actinomycetota</taxon>
        <taxon>Actinomycetes</taxon>
        <taxon>Propionibacteriales</taxon>
        <taxon>Nocardioidaceae</taxon>
        <taxon>Nocardioides</taxon>
    </lineage>
</organism>
<protein>
    <submittedName>
        <fullName evidence="4">DUF4190 domain-containing protein</fullName>
    </submittedName>
</protein>
<feature type="domain" description="DUF4190" evidence="3">
    <location>
        <begin position="37"/>
        <end position="89"/>
    </location>
</feature>